<evidence type="ECO:0000256" key="2">
    <source>
        <dbReference type="ARBA" id="ARBA00005581"/>
    </source>
</evidence>
<dbReference type="PANTHER" id="PTHR31232:SF156">
    <property type="entry name" value="PLANT SELF-INCOMPATIBILITY PROTEIN S1 FAMILY-RELATED"/>
    <property type="match status" value="1"/>
</dbReference>
<evidence type="ECO:0000256" key="4">
    <source>
        <dbReference type="ARBA" id="ARBA00022525"/>
    </source>
</evidence>
<keyword evidence="3 6" id="KW-0713">Self-incompatibility</keyword>
<gene>
    <name evidence="8" type="primary">LOC111306149</name>
</gene>
<sequence length="147" mass="17047">MRSSNTLVLLLLVSAIAIVIHPYFVAPQGGLSPEFIRWHVYVVNGLSNNTTLFLHCKSKDDDLGVQNLSAGTNFTWSFQQNIFRRTLFWCYVSKDDNAHAAFKVFWQDVLLFHKCSWKNCIWTAKDDGIYIKDLARDLDEFRGKWEP</sequence>
<feature type="signal peptide" evidence="6">
    <location>
        <begin position="1"/>
        <end position="22"/>
    </location>
</feature>
<comment type="similarity">
    <text evidence="2 6">Belongs to the plant self-incompatibility (S1) protein family.</text>
</comment>
<dbReference type="KEGG" id="dzi:111306149"/>
<dbReference type="AlphaFoldDB" id="A0A6P6A464"/>
<dbReference type="OrthoDB" id="1727555at2759"/>
<keyword evidence="4 6" id="KW-0964">Secreted</keyword>
<proteinExistence type="inferred from homology"/>
<evidence type="ECO:0000256" key="3">
    <source>
        <dbReference type="ARBA" id="ARBA00022471"/>
    </source>
</evidence>
<evidence type="ECO:0000256" key="6">
    <source>
        <dbReference type="RuleBase" id="RU367044"/>
    </source>
</evidence>
<dbReference type="InterPro" id="IPR010264">
    <property type="entry name" value="Self-incomp_S1"/>
</dbReference>
<protein>
    <recommendedName>
        <fullName evidence="6">S-protein homolog</fullName>
    </recommendedName>
</protein>
<dbReference type="GO" id="GO:0005576">
    <property type="term" value="C:extracellular region"/>
    <property type="evidence" value="ECO:0007669"/>
    <property type="project" value="UniProtKB-SubCell"/>
</dbReference>
<dbReference type="Proteomes" id="UP000515121">
    <property type="component" value="Unplaced"/>
</dbReference>
<evidence type="ECO:0000313" key="8">
    <source>
        <dbReference type="RefSeq" id="XP_022759789.1"/>
    </source>
</evidence>
<dbReference type="PANTHER" id="PTHR31232">
    <property type="match status" value="1"/>
</dbReference>
<dbReference type="GO" id="GO:0060320">
    <property type="term" value="P:rejection of self pollen"/>
    <property type="evidence" value="ECO:0007669"/>
    <property type="project" value="UniProtKB-KW"/>
</dbReference>
<keyword evidence="5 6" id="KW-0732">Signal</keyword>
<reference evidence="8" key="1">
    <citation type="submission" date="2025-08" db="UniProtKB">
        <authorList>
            <consortium name="RefSeq"/>
        </authorList>
    </citation>
    <scope>IDENTIFICATION</scope>
    <source>
        <tissue evidence="8">Fruit stalk</tissue>
    </source>
</reference>
<feature type="chain" id="PRO_5028521119" description="S-protein homolog" evidence="6">
    <location>
        <begin position="23"/>
        <end position="147"/>
    </location>
</feature>
<dbReference type="GeneID" id="111306149"/>
<comment type="subcellular location">
    <subcellularLocation>
        <location evidence="1 6">Secreted</location>
    </subcellularLocation>
</comment>
<evidence type="ECO:0000256" key="1">
    <source>
        <dbReference type="ARBA" id="ARBA00004613"/>
    </source>
</evidence>
<dbReference type="RefSeq" id="XP_022759789.1">
    <property type="nucleotide sequence ID" value="XM_022904054.1"/>
</dbReference>
<dbReference type="Pfam" id="PF05938">
    <property type="entry name" value="Self-incomp_S1"/>
    <property type="match status" value="1"/>
</dbReference>
<accession>A0A6P6A464</accession>
<evidence type="ECO:0000256" key="5">
    <source>
        <dbReference type="ARBA" id="ARBA00022729"/>
    </source>
</evidence>
<name>A0A6P6A464_DURZI</name>
<evidence type="ECO:0000313" key="7">
    <source>
        <dbReference type="Proteomes" id="UP000515121"/>
    </source>
</evidence>
<organism evidence="7 8">
    <name type="scientific">Durio zibethinus</name>
    <name type="common">Durian</name>
    <dbReference type="NCBI Taxonomy" id="66656"/>
    <lineage>
        <taxon>Eukaryota</taxon>
        <taxon>Viridiplantae</taxon>
        <taxon>Streptophyta</taxon>
        <taxon>Embryophyta</taxon>
        <taxon>Tracheophyta</taxon>
        <taxon>Spermatophyta</taxon>
        <taxon>Magnoliopsida</taxon>
        <taxon>eudicotyledons</taxon>
        <taxon>Gunneridae</taxon>
        <taxon>Pentapetalae</taxon>
        <taxon>rosids</taxon>
        <taxon>malvids</taxon>
        <taxon>Malvales</taxon>
        <taxon>Malvaceae</taxon>
        <taxon>Helicteroideae</taxon>
        <taxon>Durio</taxon>
    </lineage>
</organism>
<keyword evidence="7" id="KW-1185">Reference proteome</keyword>